<keyword evidence="3" id="KW-1185">Reference proteome</keyword>
<dbReference type="EMBL" id="WHOA01000092">
    <property type="protein sequence ID" value="NOU72361.1"/>
    <property type="molecule type" value="Genomic_DNA"/>
</dbReference>
<evidence type="ECO:0000313" key="2">
    <source>
        <dbReference type="EMBL" id="NOU72361.1"/>
    </source>
</evidence>
<comment type="caution">
    <text evidence="2">The sequence shown here is derived from an EMBL/GenBank/DDBJ whole genome shotgun (WGS) entry which is preliminary data.</text>
</comment>
<protein>
    <recommendedName>
        <fullName evidence="1">Beta-galactosidase C-terminal domain-containing protein</fullName>
    </recommendedName>
</protein>
<dbReference type="SUPFAM" id="SSF51011">
    <property type="entry name" value="Glycosyl hydrolase domain"/>
    <property type="match status" value="1"/>
</dbReference>
<evidence type="ECO:0000259" key="1">
    <source>
        <dbReference type="Pfam" id="PF08533"/>
    </source>
</evidence>
<evidence type="ECO:0000313" key="3">
    <source>
        <dbReference type="Proteomes" id="UP000616779"/>
    </source>
</evidence>
<dbReference type="Proteomes" id="UP000616779">
    <property type="component" value="Unassembled WGS sequence"/>
</dbReference>
<dbReference type="RefSeq" id="WP_376773871.1">
    <property type="nucleotide sequence ID" value="NZ_WHOA01000092.1"/>
</dbReference>
<dbReference type="InterPro" id="IPR013739">
    <property type="entry name" value="Beta_galactosidase_C"/>
</dbReference>
<accession>A0ABX1XWQ7</accession>
<proteinExistence type="predicted"/>
<reference evidence="2 3" key="1">
    <citation type="submission" date="2019-10" db="EMBL/GenBank/DDBJ databases">
        <title>Description of Paenibacillus terrestris sp. nov.</title>
        <authorList>
            <person name="Carlier A."/>
            <person name="Qi S."/>
        </authorList>
    </citation>
    <scope>NUCLEOTIDE SEQUENCE [LARGE SCALE GENOMIC DNA]</scope>
    <source>
        <strain evidence="2 3">LMG 31458</strain>
    </source>
</reference>
<feature type="domain" description="Beta-galactosidase C-terminal" evidence="1">
    <location>
        <begin position="43"/>
        <end position="94"/>
    </location>
</feature>
<dbReference type="Pfam" id="PF08533">
    <property type="entry name" value="Glyco_hydro_42C"/>
    <property type="match status" value="1"/>
</dbReference>
<dbReference type="Gene3D" id="2.60.40.1180">
    <property type="entry name" value="Golgi alpha-mannosidase II"/>
    <property type="match status" value="1"/>
</dbReference>
<name>A0ABX1XWQ7_9BACL</name>
<organism evidence="2 3">
    <name type="scientific">Paenibacillus phytorum</name>
    <dbReference type="NCBI Taxonomy" id="2654977"/>
    <lineage>
        <taxon>Bacteria</taxon>
        <taxon>Bacillati</taxon>
        <taxon>Bacillota</taxon>
        <taxon>Bacilli</taxon>
        <taxon>Bacillales</taxon>
        <taxon>Paenibacillaceae</taxon>
        <taxon>Paenibacillus</taxon>
    </lineage>
</organism>
<dbReference type="InterPro" id="IPR013780">
    <property type="entry name" value="Glyco_hydro_b"/>
</dbReference>
<gene>
    <name evidence="2" type="ORF">GC098_13155</name>
</gene>
<sequence length="98" mass="11356">MRSTWRGGLHFGAIRIRIGLRLNHVHLTDAYEGLNYWKFADVNEFIFLMNFSSKTHAITLDEHAYTDMLASDSASTVKISSSLLLQPYRVRILKRSKR</sequence>